<name>A0A0F9UF17_9ZZZZ</name>
<dbReference type="InterPro" id="IPR036162">
    <property type="entry name" value="Resolvase-like_N_sf"/>
</dbReference>
<dbReference type="InterPro" id="IPR006118">
    <property type="entry name" value="Recombinase_CS"/>
</dbReference>
<dbReference type="Pfam" id="PF00239">
    <property type="entry name" value="Resolvase"/>
    <property type="match status" value="1"/>
</dbReference>
<organism evidence="5">
    <name type="scientific">marine sediment metagenome</name>
    <dbReference type="NCBI Taxonomy" id="412755"/>
    <lineage>
        <taxon>unclassified sequences</taxon>
        <taxon>metagenomes</taxon>
        <taxon>ecological metagenomes</taxon>
    </lineage>
</organism>
<reference evidence="5" key="1">
    <citation type="journal article" date="2015" name="Nature">
        <title>Complex archaea that bridge the gap between prokaryotes and eukaryotes.</title>
        <authorList>
            <person name="Spang A."/>
            <person name="Saw J.H."/>
            <person name="Jorgensen S.L."/>
            <person name="Zaremba-Niedzwiedzka K."/>
            <person name="Martijn J."/>
            <person name="Lind A.E."/>
            <person name="van Eijk R."/>
            <person name="Schleper C."/>
            <person name="Guy L."/>
            <person name="Ettema T.J."/>
        </authorList>
    </citation>
    <scope>NUCLEOTIDE SEQUENCE</scope>
</reference>
<dbReference type="CDD" id="cd03768">
    <property type="entry name" value="SR_ResInv"/>
    <property type="match status" value="1"/>
</dbReference>
<feature type="domain" description="Resolvase/invertase-type recombinase catalytic" evidence="4">
    <location>
        <begin position="6"/>
        <end position="147"/>
    </location>
</feature>
<dbReference type="InterPro" id="IPR006119">
    <property type="entry name" value="Resolv_N"/>
</dbReference>
<dbReference type="InterPro" id="IPR050639">
    <property type="entry name" value="SSR_resolvase"/>
</dbReference>
<gene>
    <name evidence="5" type="ORF">LCGC14_0538090</name>
</gene>
<keyword evidence="1" id="KW-0229">DNA integration</keyword>
<evidence type="ECO:0000256" key="2">
    <source>
        <dbReference type="ARBA" id="ARBA00023125"/>
    </source>
</evidence>
<dbReference type="PROSITE" id="PS00397">
    <property type="entry name" value="RECOMBINASES_1"/>
    <property type="match status" value="1"/>
</dbReference>
<dbReference type="EMBL" id="LAZR01000714">
    <property type="protein sequence ID" value="KKN59811.1"/>
    <property type="molecule type" value="Genomic_DNA"/>
</dbReference>
<dbReference type="GO" id="GO:0003677">
    <property type="term" value="F:DNA binding"/>
    <property type="evidence" value="ECO:0007669"/>
    <property type="project" value="UniProtKB-KW"/>
</dbReference>
<dbReference type="PROSITE" id="PS51736">
    <property type="entry name" value="RECOMBINASES_3"/>
    <property type="match status" value="1"/>
</dbReference>
<keyword evidence="3" id="KW-0233">DNA recombination</keyword>
<evidence type="ECO:0000256" key="3">
    <source>
        <dbReference type="ARBA" id="ARBA00023172"/>
    </source>
</evidence>
<dbReference type="PANTHER" id="PTHR30461:SF23">
    <property type="entry name" value="DNA RECOMBINASE-RELATED"/>
    <property type="match status" value="1"/>
</dbReference>
<dbReference type="AlphaFoldDB" id="A0A0F9UF17"/>
<proteinExistence type="predicted"/>
<dbReference type="SUPFAM" id="SSF53041">
    <property type="entry name" value="Resolvase-like"/>
    <property type="match status" value="1"/>
</dbReference>
<protein>
    <recommendedName>
        <fullName evidence="4">Resolvase/invertase-type recombinase catalytic domain-containing protein</fullName>
    </recommendedName>
</protein>
<dbReference type="GO" id="GO:0015074">
    <property type="term" value="P:DNA integration"/>
    <property type="evidence" value="ECO:0007669"/>
    <property type="project" value="UniProtKB-KW"/>
</dbReference>
<comment type="caution">
    <text evidence="5">The sequence shown here is derived from an EMBL/GenBank/DDBJ whole genome shotgun (WGS) entry which is preliminary data.</text>
</comment>
<dbReference type="GO" id="GO:0000150">
    <property type="term" value="F:DNA strand exchange activity"/>
    <property type="evidence" value="ECO:0007669"/>
    <property type="project" value="InterPro"/>
</dbReference>
<dbReference type="SMART" id="SM00857">
    <property type="entry name" value="Resolvase"/>
    <property type="match status" value="1"/>
</dbReference>
<sequence length="169" mass="19595">MVLQKKVAIYCRVSTQDQDAGKQEAICKEYCERNKLEVYKVYKDVISGTTSSRPDFNKLLEEMRHYKFHVIMVTKLDRIGRSLQHLLSLFDEFNNKGIHFIAVTQNIDTSTASGKLQMQIMGAFAEFERSIISERTKEGLRKAIGVGKRGKDKKPRKRRGVLKNKIYYK</sequence>
<keyword evidence="2" id="KW-0238">DNA-binding</keyword>
<dbReference type="Gene3D" id="3.40.50.1390">
    <property type="entry name" value="Resolvase, N-terminal catalytic domain"/>
    <property type="match status" value="1"/>
</dbReference>
<evidence type="ECO:0000313" key="5">
    <source>
        <dbReference type="EMBL" id="KKN59811.1"/>
    </source>
</evidence>
<dbReference type="PANTHER" id="PTHR30461">
    <property type="entry name" value="DNA-INVERTASE FROM LAMBDOID PROPHAGE"/>
    <property type="match status" value="1"/>
</dbReference>
<evidence type="ECO:0000259" key="4">
    <source>
        <dbReference type="PROSITE" id="PS51736"/>
    </source>
</evidence>
<evidence type="ECO:0000256" key="1">
    <source>
        <dbReference type="ARBA" id="ARBA00022908"/>
    </source>
</evidence>
<accession>A0A0F9UF17</accession>